<dbReference type="Pfam" id="PF01048">
    <property type="entry name" value="PNP_UDP_1"/>
    <property type="match status" value="1"/>
</dbReference>
<keyword evidence="3" id="KW-1185">Reference proteome</keyword>
<feature type="domain" description="Nucleoside phosphorylase" evidence="1">
    <location>
        <begin position="40"/>
        <end position="131"/>
    </location>
</feature>
<dbReference type="InterPro" id="IPR000845">
    <property type="entry name" value="Nucleoside_phosphorylase_d"/>
</dbReference>
<dbReference type="EMBL" id="CAINUL010000002">
    <property type="protein sequence ID" value="CAD0107950.1"/>
    <property type="molecule type" value="Genomic_DNA"/>
</dbReference>
<organism evidence="2 3">
    <name type="scientific">Aureobasidium uvarum</name>
    <dbReference type="NCBI Taxonomy" id="2773716"/>
    <lineage>
        <taxon>Eukaryota</taxon>
        <taxon>Fungi</taxon>
        <taxon>Dikarya</taxon>
        <taxon>Ascomycota</taxon>
        <taxon>Pezizomycotina</taxon>
        <taxon>Dothideomycetes</taxon>
        <taxon>Dothideomycetidae</taxon>
        <taxon>Dothideales</taxon>
        <taxon>Saccotheciaceae</taxon>
        <taxon>Aureobasidium</taxon>
    </lineage>
</organism>
<dbReference type="Gene3D" id="3.40.50.1580">
    <property type="entry name" value="Nucleoside phosphorylase domain"/>
    <property type="match status" value="1"/>
</dbReference>
<accession>A0A9N8PQF8</accession>
<proteinExistence type="predicted"/>
<dbReference type="InterPro" id="IPR035994">
    <property type="entry name" value="Nucleoside_phosphorylase_sf"/>
</dbReference>
<dbReference type="PANTHER" id="PTHR46082:SF11">
    <property type="entry name" value="AAA+ ATPASE DOMAIN-CONTAINING PROTEIN-RELATED"/>
    <property type="match status" value="1"/>
</dbReference>
<name>A0A9N8PQF8_9PEZI</name>
<dbReference type="PANTHER" id="PTHR46082">
    <property type="entry name" value="ATP/GTP-BINDING PROTEIN-RELATED"/>
    <property type="match status" value="1"/>
</dbReference>
<dbReference type="GO" id="GO:0003824">
    <property type="term" value="F:catalytic activity"/>
    <property type="evidence" value="ECO:0007669"/>
    <property type="project" value="InterPro"/>
</dbReference>
<dbReference type="Proteomes" id="UP000745764">
    <property type="component" value="Unassembled WGS sequence"/>
</dbReference>
<dbReference type="InterPro" id="IPR053137">
    <property type="entry name" value="NLR-like"/>
</dbReference>
<evidence type="ECO:0000313" key="2">
    <source>
        <dbReference type="EMBL" id="CAD0107950.1"/>
    </source>
</evidence>
<protein>
    <recommendedName>
        <fullName evidence="1">Nucleoside phosphorylase domain-containing protein</fullName>
    </recommendedName>
</protein>
<evidence type="ECO:0000313" key="3">
    <source>
        <dbReference type="Proteomes" id="UP000745764"/>
    </source>
</evidence>
<comment type="caution">
    <text evidence="2">The sequence shown here is derived from an EMBL/GenBank/DDBJ whole genome shotgun (WGS) entry which is preliminary data.</text>
</comment>
<sequence length="147" mass="16565">MSRFFEEDMEEYTLPQNERDILFNATYPHTKHLDCTSCDPSQIIQRAPRNTKITSVKVHYGTIASGNQVIKDAQTRDQIVKDLGGQVLCFEMGAAGLMNDYPCLVVRGISDYCDSHKNDGWQRYAAANAAAHTRELLLLIPSEDVVR</sequence>
<dbReference type="SUPFAM" id="SSF53167">
    <property type="entry name" value="Purine and uridine phosphorylases"/>
    <property type="match status" value="1"/>
</dbReference>
<dbReference type="GO" id="GO:0009116">
    <property type="term" value="P:nucleoside metabolic process"/>
    <property type="evidence" value="ECO:0007669"/>
    <property type="project" value="InterPro"/>
</dbReference>
<reference evidence="2" key="1">
    <citation type="submission" date="2020-06" db="EMBL/GenBank/DDBJ databases">
        <authorList>
            <person name="Onetto C."/>
        </authorList>
    </citation>
    <scope>NUCLEOTIDE SEQUENCE</scope>
</reference>
<gene>
    <name evidence="2" type="ORF">AWRI4620_LOCUS2205</name>
</gene>
<dbReference type="OrthoDB" id="20872at2759"/>
<evidence type="ECO:0000259" key="1">
    <source>
        <dbReference type="Pfam" id="PF01048"/>
    </source>
</evidence>
<dbReference type="AlphaFoldDB" id="A0A9N8PQF8"/>